<dbReference type="PATRIC" id="fig|157687.3.peg.1835"/>
<evidence type="ECO:0000313" key="1">
    <source>
        <dbReference type="EMBL" id="KXB61341.1"/>
    </source>
</evidence>
<evidence type="ECO:0000313" key="2">
    <source>
        <dbReference type="Proteomes" id="UP000070483"/>
    </source>
</evidence>
<dbReference type="EMBL" id="LSDD01000137">
    <property type="protein sequence ID" value="KXB61341.1"/>
    <property type="molecule type" value="Genomic_DNA"/>
</dbReference>
<dbReference type="STRING" id="157687.HMPREF3180_01838"/>
<keyword evidence="2" id="KW-1185">Reference proteome</keyword>
<dbReference type="RefSeq" id="WP_060918413.1">
    <property type="nucleotide sequence ID" value="NZ_KQ960103.1"/>
</dbReference>
<protein>
    <submittedName>
        <fullName evidence="1">Uncharacterized protein</fullName>
    </submittedName>
</protein>
<organism evidence="1 2">
    <name type="scientific">Leptotrichia wadei</name>
    <dbReference type="NCBI Taxonomy" id="157687"/>
    <lineage>
        <taxon>Bacteria</taxon>
        <taxon>Fusobacteriati</taxon>
        <taxon>Fusobacteriota</taxon>
        <taxon>Fusobacteriia</taxon>
        <taxon>Fusobacteriales</taxon>
        <taxon>Leptotrichiaceae</taxon>
        <taxon>Leptotrichia</taxon>
    </lineage>
</organism>
<comment type="caution">
    <text evidence="1">The sequence shown here is derived from an EMBL/GenBank/DDBJ whole genome shotgun (WGS) entry which is preliminary data.</text>
</comment>
<gene>
    <name evidence="1" type="ORF">HMPREF3180_01838</name>
</gene>
<dbReference type="AlphaFoldDB" id="A0A134A0Z1"/>
<proteinExistence type="predicted"/>
<dbReference type="Proteomes" id="UP000070483">
    <property type="component" value="Unassembled WGS sequence"/>
</dbReference>
<reference evidence="2" key="1">
    <citation type="submission" date="2016-01" db="EMBL/GenBank/DDBJ databases">
        <authorList>
            <person name="Mitreva M."/>
            <person name="Pepin K.H."/>
            <person name="Mihindukulasuriya K.A."/>
            <person name="Fulton R."/>
            <person name="Fronick C."/>
            <person name="O'Laughlin M."/>
            <person name="Miner T."/>
            <person name="Herter B."/>
            <person name="Rosa B.A."/>
            <person name="Cordes M."/>
            <person name="Tomlinson C."/>
            <person name="Wollam A."/>
            <person name="Palsikar V.B."/>
            <person name="Mardis E.R."/>
            <person name="Wilson R.K."/>
        </authorList>
    </citation>
    <scope>NUCLEOTIDE SEQUENCE [LARGE SCALE GENOMIC DNA]</scope>
    <source>
        <strain evidence="2">KA00185</strain>
    </source>
</reference>
<accession>A0A134A0Z1</accession>
<sequence length="263" mass="32107">MDKGAVMLAKNFKQGKYRYKIETVFDYKKQNKIEIEECDFSIEKIENIDNNLFLYKIIEQNNKYFTDKYYQNFFENYIFNELYLLVNLDFNVISILNKEMIAKKIEVVKNEIIKLKYLNEKINRNFLEIANFLEDDELLTFAIEKYKFYNLFINEVNSNEIIDEILIFDILSEGIPLKIKKYKKNDKYIVFGELNYYKLSQMKFISKMKEEFDFHSNKIEIRYDNIIKLDYSNITKSADRMIQILYENKRIFYKRETLEMIEN</sequence>
<name>A0A134A0Z1_9FUSO</name>